<evidence type="ECO:0000313" key="1">
    <source>
        <dbReference type="EMBL" id="AGI11943.1"/>
    </source>
</evidence>
<sequence>MSHEDFCKDDNFILKNYIIIYYNRFVNETQTHKVMAINKFRAGRLFYKTHNRKAYHACIEQIVEI</sequence>
<dbReference type="KEGG" id="vg:17825210"/>
<accession>U5J9L1</accession>
<dbReference type="GeneID" id="17825210"/>
<proteinExistence type="predicted"/>
<organism evidence="1 2">
    <name type="scientific">Bacillus phage vB_BanS-Tsamsa</name>
    <dbReference type="NCBI Taxonomy" id="1308863"/>
    <lineage>
        <taxon>Viruses</taxon>
        <taxon>Duplodnaviria</taxon>
        <taxon>Heunggongvirae</taxon>
        <taxon>Uroviricota</taxon>
        <taxon>Caudoviricetes</taxon>
        <taxon>Joanripponvirinae</taxon>
        <taxon>Tsamsavirus</taxon>
        <taxon>Tsamsavirus tsamsa</taxon>
    </lineage>
</organism>
<evidence type="ECO:0000313" key="2">
    <source>
        <dbReference type="Proteomes" id="UP000017661"/>
    </source>
</evidence>
<reference evidence="1 2" key="1">
    <citation type="journal article" date="2014" name="PLoS ONE">
        <title>Novel Giant Siphovirus from Bacillus anthracis Features Unusual Genome Characteristics.</title>
        <authorList>
            <person name="Ganz H.H."/>
            <person name="Law C."/>
            <person name="Schmuki M."/>
            <person name="Eichenseher F."/>
            <person name="Calendar R."/>
            <person name="Loessner M.J."/>
            <person name="Getz W.M."/>
            <person name="Korlach J."/>
            <person name="Beyer W."/>
            <person name="Klumpp J."/>
        </authorList>
    </citation>
    <scope>NUCLEOTIDE SEQUENCE [LARGE SCALE GENOMIC DNA]</scope>
</reference>
<name>U5J9L1_9CAUD</name>
<protein>
    <submittedName>
        <fullName evidence="1">Uncharacterized protein</fullName>
    </submittedName>
</protein>
<dbReference type="EMBL" id="KC481682">
    <property type="protein sequence ID" value="AGI11943.1"/>
    <property type="molecule type" value="Genomic_DNA"/>
</dbReference>
<dbReference type="RefSeq" id="YP_008873322.1">
    <property type="nucleotide sequence ID" value="NC_023007.1"/>
</dbReference>
<keyword evidence="2" id="KW-1185">Reference proteome</keyword>
<dbReference type="Proteomes" id="UP000017661">
    <property type="component" value="Segment"/>
</dbReference>